<comment type="similarity">
    <text evidence="2">Belongs to the CpsD/CapB family.</text>
</comment>
<evidence type="ECO:0000256" key="16">
    <source>
        <dbReference type="SAM" id="Coils"/>
    </source>
</evidence>
<dbReference type="EC" id="2.7.10.2" evidence="4"/>
<dbReference type="CDD" id="cd05387">
    <property type="entry name" value="BY-kinase"/>
    <property type="match status" value="1"/>
</dbReference>
<keyword evidence="6" id="KW-0997">Cell inner membrane</keyword>
<keyword evidence="13 17" id="KW-0472">Membrane</keyword>
<evidence type="ECO:0000259" key="18">
    <source>
        <dbReference type="Pfam" id="PF02706"/>
    </source>
</evidence>
<dbReference type="PANTHER" id="PTHR32309:SF13">
    <property type="entry name" value="FERRIC ENTEROBACTIN TRANSPORT PROTEIN FEPE"/>
    <property type="match status" value="1"/>
</dbReference>
<evidence type="ECO:0000256" key="13">
    <source>
        <dbReference type="ARBA" id="ARBA00023136"/>
    </source>
</evidence>
<evidence type="ECO:0000256" key="3">
    <source>
        <dbReference type="ARBA" id="ARBA00008883"/>
    </source>
</evidence>
<evidence type="ECO:0000256" key="11">
    <source>
        <dbReference type="ARBA" id="ARBA00022840"/>
    </source>
</evidence>
<dbReference type="NCBIfam" id="TIGR01007">
    <property type="entry name" value="eps_fam"/>
    <property type="match status" value="1"/>
</dbReference>
<evidence type="ECO:0000259" key="19">
    <source>
        <dbReference type="Pfam" id="PF13614"/>
    </source>
</evidence>
<sequence length="733" mass="79638">MIDAQNRGSWSDQYLPGHEVPHEETTGGLISLATIRGLLFRQRIILIGVTAAALVIGLTITLLMRPVYEAGATVRVDPTGVNIVEGQDLAPTPNSNEINRYMNTLGSVIQSKNMAYRVVDELKLDANDEFLGEAFANGRPNGTTAKQWAYARREAAAGIAQGGVSVDIPSDNRIITIKFRSGNPRFASLVANGYADAFVQDDIRRGLETNLYARNYLQEQIRTIGTKLQAAEMKANAYAKQNRIVGSSLAAPASDKEGGAAPGGTITVANLASINSTYTKLRADRIAAEQRWRAIANTPATQLPEVQQNATIQALQTDRSKLVTQLAEMRQRYGSNYPQVREAKAQVDSLDAQITRISTEIKNGIRDQYQIALRQEQGLSGELQQVADETLDEQDRRVQYNILDREANALRTQLATLLERYNQLAAAANVDSGAVTKLDGAPTPGQPVSPNLVKNMLAALLLGTGLAIGLAVLREAFDDRLRSSEDVERKLGTPMLGFTPHLTSEEIAEQIQDPFSSLMEAYSSLRTSIDFAVAGEHRVLQVTSSQPSEGKSLTSSVLARKYAQLGRRTLLIDADLRKPTINHLFGTKRSSVGFAEVLLGDVELDRALLDGTPENLDVLPVGAIPASPVELLSSQRLADFLARCRGLYDLVIVDSSPVMGLADAPLISNHVDGVIFIVEANRSHFGQAKTALRRLRSAGANVAGAVLTKYRSAEAGLSYDYVYNYYSYGNDPK</sequence>
<dbReference type="GO" id="GO:0005524">
    <property type="term" value="F:ATP binding"/>
    <property type="evidence" value="ECO:0007669"/>
    <property type="project" value="UniProtKB-KW"/>
</dbReference>
<evidence type="ECO:0000313" key="21">
    <source>
        <dbReference type="Proteomes" id="UP000009134"/>
    </source>
</evidence>
<feature type="transmembrane region" description="Helical" evidence="17">
    <location>
        <begin position="44"/>
        <end position="64"/>
    </location>
</feature>
<keyword evidence="10 20" id="KW-0418">Kinase</keyword>
<dbReference type="eggNOG" id="COG3206">
    <property type="taxonomic scope" value="Bacteria"/>
</dbReference>
<dbReference type="GO" id="GO:0004715">
    <property type="term" value="F:non-membrane spanning protein tyrosine kinase activity"/>
    <property type="evidence" value="ECO:0007669"/>
    <property type="project" value="UniProtKB-EC"/>
</dbReference>
<keyword evidence="8 17" id="KW-0812">Transmembrane</keyword>
<dbReference type="PANTHER" id="PTHR32309">
    <property type="entry name" value="TYROSINE-PROTEIN KINASE"/>
    <property type="match status" value="1"/>
</dbReference>
<dbReference type="Pfam" id="PF13614">
    <property type="entry name" value="AAA_31"/>
    <property type="match status" value="1"/>
</dbReference>
<name>Q2G3B4_NOVAD</name>
<evidence type="ECO:0000256" key="15">
    <source>
        <dbReference type="ARBA" id="ARBA00051245"/>
    </source>
</evidence>
<dbReference type="InterPro" id="IPR005702">
    <property type="entry name" value="Wzc-like_C"/>
</dbReference>
<accession>Q2G3B4</accession>
<feature type="domain" description="AAA" evidence="19">
    <location>
        <begin position="550"/>
        <end position="663"/>
    </location>
</feature>
<dbReference type="InterPro" id="IPR050445">
    <property type="entry name" value="Bact_polysacc_biosynth/exp"/>
</dbReference>
<dbReference type="HOGENOM" id="CLU_009912_2_1_5"/>
<dbReference type="GO" id="GO:0005886">
    <property type="term" value="C:plasma membrane"/>
    <property type="evidence" value="ECO:0007669"/>
    <property type="project" value="UniProtKB-SubCell"/>
</dbReference>
<evidence type="ECO:0000256" key="8">
    <source>
        <dbReference type="ARBA" id="ARBA00022692"/>
    </source>
</evidence>
<keyword evidence="12 17" id="KW-1133">Transmembrane helix</keyword>
<keyword evidence="11" id="KW-0067">ATP-binding</keyword>
<dbReference type="EMBL" id="CP000248">
    <property type="protein sequence ID" value="ABD27659.1"/>
    <property type="molecule type" value="Genomic_DNA"/>
</dbReference>
<evidence type="ECO:0000256" key="4">
    <source>
        <dbReference type="ARBA" id="ARBA00011903"/>
    </source>
</evidence>
<gene>
    <name evidence="20" type="ordered locus">Saro_3224</name>
</gene>
<dbReference type="SUPFAM" id="SSF52540">
    <property type="entry name" value="P-loop containing nucleoside triphosphate hydrolases"/>
    <property type="match status" value="1"/>
</dbReference>
<evidence type="ECO:0000313" key="20">
    <source>
        <dbReference type="EMBL" id="ABD27659.1"/>
    </source>
</evidence>
<feature type="coiled-coil region" evidence="16">
    <location>
        <begin position="400"/>
        <end position="427"/>
    </location>
</feature>
<dbReference type="Gene3D" id="3.40.50.300">
    <property type="entry name" value="P-loop containing nucleotide triphosphate hydrolases"/>
    <property type="match status" value="1"/>
</dbReference>
<evidence type="ECO:0000256" key="2">
    <source>
        <dbReference type="ARBA" id="ARBA00007316"/>
    </source>
</evidence>
<evidence type="ECO:0000256" key="7">
    <source>
        <dbReference type="ARBA" id="ARBA00022679"/>
    </source>
</evidence>
<protein>
    <recommendedName>
        <fullName evidence="4">non-specific protein-tyrosine kinase</fullName>
        <ecNumber evidence="4">2.7.10.2</ecNumber>
    </recommendedName>
</protein>
<reference evidence="21" key="1">
    <citation type="submission" date="2006-01" db="EMBL/GenBank/DDBJ databases">
        <title>Complete sequence of Novosphingobium aromaticivorans DSM 12444.</title>
        <authorList>
            <consortium name="US DOE Joint Genome Institute"/>
            <person name="Copeland A."/>
            <person name="Lucas S."/>
            <person name="Lapidus A."/>
            <person name="Barry K."/>
            <person name="Detter J.C."/>
            <person name="Glavina T."/>
            <person name="Hammon N."/>
            <person name="Israni S."/>
            <person name="Pitluck S."/>
            <person name="Chain P."/>
            <person name="Malfatti S."/>
            <person name="Shin M."/>
            <person name="Vergez L."/>
            <person name="Schmutz J."/>
            <person name="Larimer F."/>
            <person name="Land M."/>
            <person name="Kyrpides N."/>
            <person name="Ivanova N."/>
            <person name="Fredrickson J."/>
            <person name="Balkwill D."/>
            <person name="Romine M.F."/>
            <person name="Richardson P."/>
        </authorList>
    </citation>
    <scope>NUCLEOTIDE SEQUENCE [LARGE SCALE GENOMIC DNA]</scope>
    <source>
        <strain evidence="21">ATCC 700278 / DSM 12444 / CCUG 56034 / CIP 105152 / NBRC 16084 / F199</strain>
    </source>
</reference>
<comment type="catalytic activity">
    <reaction evidence="15">
        <text>L-tyrosyl-[protein] + ATP = O-phospho-L-tyrosyl-[protein] + ADP + H(+)</text>
        <dbReference type="Rhea" id="RHEA:10596"/>
        <dbReference type="Rhea" id="RHEA-COMP:10136"/>
        <dbReference type="Rhea" id="RHEA-COMP:20101"/>
        <dbReference type="ChEBI" id="CHEBI:15378"/>
        <dbReference type="ChEBI" id="CHEBI:30616"/>
        <dbReference type="ChEBI" id="CHEBI:46858"/>
        <dbReference type="ChEBI" id="CHEBI:61978"/>
        <dbReference type="ChEBI" id="CHEBI:456216"/>
        <dbReference type="EC" id="2.7.10.2"/>
    </reaction>
</comment>
<keyword evidence="14 20" id="KW-0829">Tyrosine-protein kinase</keyword>
<evidence type="ECO:0000256" key="10">
    <source>
        <dbReference type="ARBA" id="ARBA00022777"/>
    </source>
</evidence>
<evidence type="ECO:0000256" key="12">
    <source>
        <dbReference type="ARBA" id="ARBA00022989"/>
    </source>
</evidence>
<comment type="subcellular location">
    <subcellularLocation>
        <location evidence="1">Cell inner membrane</location>
        <topology evidence="1">Multi-pass membrane protein</topology>
    </subcellularLocation>
</comment>
<feature type="coiled-coil region" evidence="16">
    <location>
        <begin position="312"/>
        <end position="360"/>
    </location>
</feature>
<keyword evidence="9" id="KW-0547">Nucleotide-binding</keyword>
<dbReference type="InterPro" id="IPR027417">
    <property type="entry name" value="P-loop_NTPase"/>
</dbReference>
<evidence type="ECO:0000256" key="17">
    <source>
        <dbReference type="SAM" id="Phobius"/>
    </source>
</evidence>
<dbReference type="eggNOG" id="COG0489">
    <property type="taxonomic scope" value="Bacteria"/>
</dbReference>
<feature type="domain" description="Polysaccharide chain length determinant N-terminal" evidence="18">
    <location>
        <begin position="30"/>
        <end position="122"/>
    </location>
</feature>
<keyword evidence="7 20" id="KW-0808">Transferase</keyword>
<dbReference type="RefSeq" id="WP_011446861.1">
    <property type="nucleotide sequence ID" value="NC_007794.1"/>
</dbReference>
<evidence type="ECO:0000256" key="9">
    <source>
        <dbReference type="ARBA" id="ARBA00022741"/>
    </source>
</evidence>
<dbReference type="InterPro" id="IPR003856">
    <property type="entry name" value="LPS_length_determ_N"/>
</dbReference>
<evidence type="ECO:0000256" key="1">
    <source>
        <dbReference type="ARBA" id="ARBA00004429"/>
    </source>
</evidence>
<organism evidence="20 21">
    <name type="scientific">Novosphingobium aromaticivorans (strain ATCC 700278 / DSM 12444 / CCUG 56034 / CIP 105152 / NBRC 16084 / F199)</name>
    <dbReference type="NCBI Taxonomy" id="279238"/>
    <lineage>
        <taxon>Bacteria</taxon>
        <taxon>Pseudomonadati</taxon>
        <taxon>Pseudomonadota</taxon>
        <taxon>Alphaproteobacteria</taxon>
        <taxon>Sphingomonadales</taxon>
        <taxon>Sphingomonadaceae</taxon>
        <taxon>Novosphingobium</taxon>
    </lineage>
</organism>
<dbReference type="STRING" id="279238.Saro_3224"/>
<dbReference type="KEGG" id="nar:Saro_3224"/>
<evidence type="ECO:0000256" key="14">
    <source>
        <dbReference type="ARBA" id="ARBA00023137"/>
    </source>
</evidence>
<keyword evidence="5" id="KW-1003">Cell membrane</keyword>
<dbReference type="Pfam" id="PF02706">
    <property type="entry name" value="Wzz"/>
    <property type="match status" value="1"/>
</dbReference>
<keyword evidence="21" id="KW-1185">Reference proteome</keyword>
<evidence type="ECO:0000256" key="5">
    <source>
        <dbReference type="ARBA" id="ARBA00022475"/>
    </source>
</evidence>
<dbReference type="Proteomes" id="UP000009134">
    <property type="component" value="Chromosome"/>
</dbReference>
<dbReference type="InterPro" id="IPR025669">
    <property type="entry name" value="AAA_dom"/>
</dbReference>
<proteinExistence type="inferred from homology"/>
<comment type="similarity">
    <text evidence="3">Belongs to the etk/wzc family.</text>
</comment>
<keyword evidence="16" id="KW-0175">Coiled coil</keyword>
<evidence type="ECO:0000256" key="6">
    <source>
        <dbReference type="ARBA" id="ARBA00022519"/>
    </source>
</evidence>
<dbReference type="AlphaFoldDB" id="Q2G3B4"/>